<evidence type="ECO:0000256" key="4">
    <source>
        <dbReference type="ARBA" id="ARBA00022525"/>
    </source>
</evidence>
<evidence type="ECO:0000256" key="1">
    <source>
        <dbReference type="ARBA" id="ARBA00004613"/>
    </source>
</evidence>
<evidence type="ECO:0000256" key="6">
    <source>
        <dbReference type="ARBA" id="ARBA00022729"/>
    </source>
</evidence>
<evidence type="ECO:0000313" key="10">
    <source>
        <dbReference type="EMBL" id="KAG8364186.1"/>
    </source>
</evidence>
<dbReference type="AlphaFoldDB" id="A0AAV6W8K3"/>
<sequence>MAKITSLCMLITFLLLLTLSDVLGRPEPTFHGSTPVETRFKDNEVYVGEESCDGIGEDECLMRRTLQAHIDYIYTQRQTQP</sequence>
<dbReference type="Proteomes" id="UP000826271">
    <property type="component" value="Unassembled WGS sequence"/>
</dbReference>
<dbReference type="GO" id="GO:0008083">
    <property type="term" value="F:growth factor activity"/>
    <property type="evidence" value="ECO:0007669"/>
    <property type="project" value="UniProtKB-UniRule"/>
</dbReference>
<keyword evidence="8 9" id="KW-0339">Growth factor</keyword>
<dbReference type="EMBL" id="WHWC01000019">
    <property type="protein sequence ID" value="KAG8364186.1"/>
    <property type="molecule type" value="Genomic_DNA"/>
</dbReference>
<feature type="chain" id="PRO_5043096367" description="Phytosulfokine" evidence="9">
    <location>
        <begin position="25"/>
        <end position="81"/>
    </location>
</feature>
<feature type="signal peptide" evidence="9">
    <location>
        <begin position="1"/>
        <end position="24"/>
    </location>
</feature>
<evidence type="ECO:0000256" key="8">
    <source>
        <dbReference type="ARBA" id="ARBA00023030"/>
    </source>
</evidence>
<keyword evidence="11" id="KW-1185">Reference proteome</keyword>
<comment type="PTM">
    <text evidence="9">PSK-alpha is produced by endopeptidase digestion. PSK-beta is produced from PSK-alpha by exopeptidase digestion.</text>
</comment>
<reference evidence="10" key="1">
    <citation type="submission" date="2019-10" db="EMBL/GenBank/DDBJ databases">
        <authorList>
            <person name="Zhang R."/>
            <person name="Pan Y."/>
            <person name="Wang J."/>
            <person name="Ma R."/>
            <person name="Yu S."/>
        </authorList>
    </citation>
    <scope>NUCLEOTIDE SEQUENCE</scope>
    <source>
        <strain evidence="10">LA-IB0</strain>
        <tissue evidence="10">Leaf</tissue>
    </source>
</reference>
<dbReference type="PANTHER" id="PTHR33285:SF55">
    <property type="entry name" value="PHYTOSULFOKINES 3"/>
    <property type="match status" value="1"/>
</dbReference>
<dbReference type="PANTHER" id="PTHR33285">
    <property type="entry name" value="PHYTOSULFOKINES 3"/>
    <property type="match status" value="1"/>
</dbReference>
<keyword evidence="4 9" id="KW-0964">Secreted</keyword>
<dbReference type="GO" id="GO:0005576">
    <property type="term" value="C:extracellular region"/>
    <property type="evidence" value="ECO:0007669"/>
    <property type="project" value="UniProtKB-SubCell"/>
</dbReference>
<gene>
    <name evidence="10" type="ORF">BUALT_Bualt19G0100800</name>
</gene>
<dbReference type="InterPro" id="IPR009438">
    <property type="entry name" value="Phytosulfokine"/>
</dbReference>
<evidence type="ECO:0000256" key="9">
    <source>
        <dbReference type="RuleBase" id="RU368031"/>
    </source>
</evidence>
<keyword evidence="6 9" id="KW-0732">Signal</keyword>
<keyword evidence="5 9" id="KW-0765">Sulfation</keyword>
<organism evidence="10 11">
    <name type="scientific">Buddleja alternifolia</name>
    <dbReference type="NCBI Taxonomy" id="168488"/>
    <lineage>
        <taxon>Eukaryota</taxon>
        <taxon>Viridiplantae</taxon>
        <taxon>Streptophyta</taxon>
        <taxon>Embryophyta</taxon>
        <taxon>Tracheophyta</taxon>
        <taxon>Spermatophyta</taxon>
        <taxon>Magnoliopsida</taxon>
        <taxon>eudicotyledons</taxon>
        <taxon>Gunneridae</taxon>
        <taxon>Pentapetalae</taxon>
        <taxon>asterids</taxon>
        <taxon>lamiids</taxon>
        <taxon>Lamiales</taxon>
        <taxon>Scrophulariaceae</taxon>
        <taxon>Buddlejeae</taxon>
        <taxon>Buddleja</taxon>
    </lineage>
</organism>
<keyword evidence="3 9" id="KW-0217">Developmental protein</keyword>
<proteinExistence type="inferred from homology"/>
<comment type="PTM">
    <text evidence="9">Sulfation is important for activity and for the binding to a putative membrane receptor.</text>
</comment>
<keyword evidence="7 9" id="KW-0221">Differentiation</keyword>
<evidence type="ECO:0000256" key="3">
    <source>
        <dbReference type="ARBA" id="ARBA00022473"/>
    </source>
</evidence>
<dbReference type="GO" id="GO:0008283">
    <property type="term" value="P:cell population proliferation"/>
    <property type="evidence" value="ECO:0007669"/>
    <property type="project" value="UniProtKB-UniRule"/>
</dbReference>
<dbReference type="GO" id="GO:0030154">
    <property type="term" value="P:cell differentiation"/>
    <property type="evidence" value="ECO:0007669"/>
    <property type="project" value="UniProtKB-UniRule"/>
</dbReference>
<evidence type="ECO:0000256" key="2">
    <source>
        <dbReference type="ARBA" id="ARBA00010781"/>
    </source>
</evidence>
<comment type="function">
    <text evidence="9">Promotes plant cell differentiation, organogenesis and somatic embryogenesis as well as cell proliferation.</text>
</comment>
<evidence type="ECO:0000313" key="11">
    <source>
        <dbReference type="Proteomes" id="UP000826271"/>
    </source>
</evidence>
<name>A0AAV6W8K3_9LAMI</name>
<evidence type="ECO:0000256" key="7">
    <source>
        <dbReference type="ARBA" id="ARBA00022782"/>
    </source>
</evidence>
<comment type="subcellular location">
    <subcellularLocation>
        <location evidence="1 9">Secreted</location>
    </subcellularLocation>
</comment>
<comment type="similarity">
    <text evidence="2 9">Belongs to the phytosulfokine family.</text>
</comment>
<protein>
    <recommendedName>
        <fullName evidence="9">Phytosulfokine</fullName>
    </recommendedName>
    <component>
        <recommendedName>
            <fullName evidence="9">Phytosulfokine-alpha</fullName>
            <shortName evidence="9">PSK-alpha</shortName>
            <shortName evidence="9">Phytosulfokine-a</shortName>
        </recommendedName>
    </component>
    <component>
        <recommendedName>
            <fullName evidence="9">Phytosulfokine-beta</fullName>
            <shortName evidence="9">PSK-beta</shortName>
            <shortName evidence="9">Phytosulfokine-b</shortName>
        </recommendedName>
    </component>
</protein>
<dbReference type="Pfam" id="PF06404">
    <property type="entry name" value="PSK"/>
    <property type="match status" value="1"/>
</dbReference>
<comment type="caution">
    <text evidence="10">The sequence shown here is derived from an EMBL/GenBank/DDBJ whole genome shotgun (WGS) entry which is preliminary data.</text>
</comment>
<evidence type="ECO:0000256" key="5">
    <source>
        <dbReference type="ARBA" id="ARBA00022641"/>
    </source>
</evidence>
<accession>A0AAV6W8K3</accession>